<dbReference type="Proteomes" id="UP000278351">
    <property type="component" value="Unassembled WGS sequence"/>
</dbReference>
<dbReference type="AlphaFoldDB" id="A0A3N4PPM5"/>
<gene>
    <name evidence="1" type="ORF">EGT74_16500</name>
</gene>
<evidence type="ECO:0000313" key="1">
    <source>
        <dbReference type="EMBL" id="RPE08639.1"/>
    </source>
</evidence>
<dbReference type="SUPFAM" id="SSF47240">
    <property type="entry name" value="Ferritin-like"/>
    <property type="match status" value="1"/>
</dbReference>
<reference evidence="1 2" key="1">
    <citation type="submission" date="2018-11" db="EMBL/GenBank/DDBJ databases">
        <title>Chitinophaga lutea sp.nov., isolate from arsenic contaminated soil.</title>
        <authorList>
            <person name="Zong Y."/>
        </authorList>
    </citation>
    <scope>NUCLEOTIDE SEQUENCE [LARGE SCALE GENOMIC DNA]</scope>
    <source>
        <strain evidence="1 2">ZY74</strain>
    </source>
</reference>
<comment type="caution">
    <text evidence="1">The sequence shown here is derived from an EMBL/GenBank/DDBJ whole genome shotgun (WGS) entry which is preliminary data.</text>
</comment>
<dbReference type="EMBL" id="RPDH01000002">
    <property type="protein sequence ID" value="RPE08639.1"/>
    <property type="molecule type" value="Genomic_DNA"/>
</dbReference>
<organism evidence="1 2">
    <name type="scientific">Chitinophaga lutea</name>
    <dbReference type="NCBI Taxonomy" id="2488634"/>
    <lineage>
        <taxon>Bacteria</taxon>
        <taxon>Pseudomonadati</taxon>
        <taxon>Bacteroidota</taxon>
        <taxon>Chitinophagia</taxon>
        <taxon>Chitinophagales</taxon>
        <taxon>Chitinophagaceae</taxon>
        <taxon>Chitinophaga</taxon>
    </lineage>
</organism>
<dbReference type="CDD" id="cd00657">
    <property type="entry name" value="Ferritin_like"/>
    <property type="match status" value="1"/>
</dbReference>
<dbReference type="GO" id="GO:0016491">
    <property type="term" value="F:oxidoreductase activity"/>
    <property type="evidence" value="ECO:0007669"/>
    <property type="project" value="InterPro"/>
</dbReference>
<protein>
    <submittedName>
        <fullName evidence="1">Ferritin-like domain-containing protein</fullName>
    </submittedName>
</protein>
<dbReference type="RefSeq" id="WP_123847638.1">
    <property type="nucleotide sequence ID" value="NZ_RPDH01000002.1"/>
</dbReference>
<keyword evidence="2" id="KW-1185">Reference proteome</keyword>
<accession>A0A3N4PPM5</accession>
<dbReference type="InterPro" id="IPR009078">
    <property type="entry name" value="Ferritin-like_SF"/>
</dbReference>
<dbReference type="InterPro" id="IPR012348">
    <property type="entry name" value="RNR-like"/>
</dbReference>
<dbReference type="OrthoDB" id="268439at2"/>
<name>A0A3N4PPM5_9BACT</name>
<sequence length="246" mass="29241">MHTSRQWIEHFRNNLRYYRINWDIQPSISSRETATILRSMQAWQLGETSDGHNLIRAVTRYAEKHDDPDYIEAMKLFIKEEQKHGENLGRYLDAIGQPRIKKDWGDSLFRWFRGFNTSMEMWTVAVLTVESAAQIYYQALKDATYCVLLKQICRDILIDEAYHITFQVERMTILYDQKSPAGKMICAPLYKLFFFGTALTVWFAHRRLFEAGGNTYHSYMRKMHYKYMRTFHRLTAPKTKPEPALI</sequence>
<evidence type="ECO:0000313" key="2">
    <source>
        <dbReference type="Proteomes" id="UP000278351"/>
    </source>
</evidence>
<proteinExistence type="predicted"/>
<dbReference type="Gene3D" id="1.10.620.20">
    <property type="entry name" value="Ribonucleotide Reductase, subunit A"/>
    <property type="match status" value="1"/>
</dbReference>